<reference evidence="1 2" key="1">
    <citation type="journal article" date="2018" name="Front. Microbiol.">
        <title>Hydrolytic Capabilities as a Key to Environmental Success: Chitinolytic and Cellulolytic Acidobacteria From Acidic Sub-arctic Soils and Boreal Peatlands.</title>
        <authorList>
            <person name="Belova S.E."/>
            <person name="Ravin N.V."/>
            <person name="Pankratov T.A."/>
            <person name="Rakitin A.L."/>
            <person name="Ivanova A.A."/>
            <person name="Beletsky A.V."/>
            <person name="Mardanov A.V."/>
            <person name="Sinninghe Damste J.S."/>
            <person name="Dedysh S.N."/>
        </authorList>
    </citation>
    <scope>NUCLEOTIDE SEQUENCE [LARGE SCALE GENOMIC DNA]</scope>
    <source>
        <strain evidence="1 2">SBC82</strain>
    </source>
</reference>
<accession>A0A2Z5G403</accession>
<dbReference type="KEGG" id="abas:ACPOL_4537"/>
<dbReference type="Proteomes" id="UP000253606">
    <property type="component" value="Chromosome"/>
</dbReference>
<protein>
    <submittedName>
        <fullName evidence="1">Uncharacterized protein</fullName>
    </submittedName>
</protein>
<evidence type="ECO:0000313" key="2">
    <source>
        <dbReference type="Proteomes" id="UP000253606"/>
    </source>
</evidence>
<proteinExistence type="predicted"/>
<organism evidence="1 2">
    <name type="scientific">Acidisarcina polymorpha</name>
    <dbReference type="NCBI Taxonomy" id="2211140"/>
    <lineage>
        <taxon>Bacteria</taxon>
        <taxon>Pseudomonadati</taxon>
        <taxon>Acidobacteriota</taxon>
        <taxon>Terriglobia</taxon>
        <taxon>Terriglobales</taxon>
        <taxon>Acidobacteriaceae</taxon>
        <taxon>Acidisarcina</taxon>
    </lineage>
</organism>
<sequence length="78" mass="8866">MTKHRWEPLFERTFVAGNVPCLSTTKSVRVSCDLDKYKIAKALIDNDHDERLLASTAHCADRYGCKTSVARAEGRPWK</sequence>
<evidence type="ECO:0000313" key="1">
    <source>
        <dbReference type="EMBL" id="AXC13809.1"/>
    </source>
</evidence>
<dbReference type="EMBL" id="CP030840">
    <property type="protein sequence ID" value="AXC13809.1"/>
    <property type="molecule type" value="Genomic_DNA"/>
</dbReference>
<name>A0A2Z5G403_9BACT</name>
<gene>
    <name evidence="1" type="ORF">ACPOL_4537</name>
</gene>
<keyword evidence="2" id="KW-1185">Reference proteome</keyword>
<dbReference type="AlphaFoldDB" id="A0A2Z5G403"/>